<dbReference type="EMBL" id="CP144697">
    <property type="protein sequence ID" value="WVZ15913.1"/>
    <property type="molecule type" value="Genomic_DNA"/>
</dbReference>
<dbReference type="Proteomes" id="UP001374535">
    <property type="component" value="Chromosome 4"/>
</dbReference>
<accession>A0AAQ3NUS1</accession>
<protein>
    <submittedName>
        <fullName evidence="2">Uncharacterized protein</fullName>
    </submittedName>
</protein>
<gene>
    <name evidence="2" type="ORF">V8G54_013479</name>
</gene>
<name>A0AAQ3NUS1_VIGMU</name>
<evidence type="ECO:0000313" key="3">
    <source>
        <dbReference type="Proteomes" id="UP001374535"/>
    </source>
</evidence>
<reference evidence="2 3" key="1">
    <citation type="journal article" date="2023" name="Life. Sci Alliance">
        <title>Evolutionary insights into 3D genome organization and epigenetic landscape of Vigna mungo.</title>
        <authorList>
            <person name="Junaid A."/>
            <person name="Singh B."/>
            <person name="Bhatia S."/>
        </authorList>
    </citation>
    <scope>NUCLEOTIDE SEQUENCE [LARGE SCALE GENOMIC DNA]</scope>
    <source>
        <strain evidence="2">Urdbean</strain>
    </source>
</reference>
<keyword evidence="3" id="KW-1185">Reference proteome</keyword>
<feature type="region of interest" description="Disordered" evidence="1">
    <location>
        <begin position="251"/>
        <end position="288"/>
    </location>
</feature>
<evidence type="ECO:0000256" key="1">
    <source>
        <dbReference type="SAM" id="MobiDB-lite"/>
    </source>
</evidence>
<sequence>MGNSIRRVGLLNTVGAGEDEPFHFTLGRKVSIDLSERLVKVKRSGRWSEKWIMSFTVDFSTCTLTLTKSGNNDLFIDIFSEGLDQYGYLYEYSYDLDVLTVTDSDSLLRTCSSSHVDGNSSIARNMYGRQIHGGDRVTETCFGLFGIGDIWSLTVLEKKMKMEEKRPYEVTLAHYFATSSAGINVFPGNSDVGLSVIVKIRASHGNLDITVEGPDKHPASGLRYMFDEAMRTQIWKPTLCPHCATIQKQRSTMISQSDSDDSESVPVARSHDGGQKNSRRVYNGGKFNGNGNGNYTENKCNICILGERRRSSG</sequence>
<proteinExistence type="predicted"/>
<evidence type="ECO:0000313" key="2">
    <source>
        <dbReference type="EMBL" id="WVZ15913.1"/>
    </source>
</evidence>
<organism evidence="2 3">
    <name type="scientific">Vigna mungo</name>
    <name type="common">Black gram</name>
    <name type="synonym">Phaseolus mungo</name>
    <dbReference type="NCBI Taxonomy" id="3915"/>
    <lineage>
        <taxon>Eukaryota</taxon>
        <taxon>Viridiplantae</taxon>
        <taxon>Streptophyta</taxon>
        <taxon>Embryophyta</taxon>
        <taxon>Tracheophyta</taxon>
        <taxon>Spermatophyta</taxon>
        <taxon>Magnoliopsida</taxon>
        <taxon>eudicotyledons</taxon>
        <taxon>Gunneridae</taxon>
        <taxon>Pentapetalae</taxon>
        <taxon>rosids</taxon>
        <taxon>fabids</taxon>
        <taxon>Fabales</taxon>
        <taxon>Fabaceae</taxon>
        <taxon>Papilionoideae</taxon>
        <taxon>50 kb inversion clade</taxon>
        <taxon>NPAAA clade</taxon>
        <taxon>indigoferoid/millettioid clade</taxon>
        <taxon>Phaseoleae</taxon>
        <taxon>Vigna</taxon>
    </lineage>
</organism>
<dbReference type="AlphaFoldDB" id="A0AAQ3NUS1"/>